<accession>A0AAI8VGS1</accession>
<dbReference type="CDD" id="cd09630">
    <property type="entry name" value="CDH_like_cytochrome"/>
    <property type="match status" value="1"/>
</dbReference>
<evidence type="ECO:0000256" key="1">
    <source>
        <dbReference type="SAM" id="SignalP"/>
    </source>
</evidence>
<evidence type="ECO:0000313" key="4">
    <source>
        <dbReference type="Proteomes" id="UP001295740"/>
    </source>
</evidence>
<dbReference type="AlphaFoldDB" id="A0AAI8VGS1"/>
<dbReference type="SUPFAM" id="SSF49344">
    <property type="entry name" value="CBD9-like"/>
    <property type="match status" value="1"/>
</dbReference>
<name>A0AAI8VGS1_9PEZI</name>
<protein>
    <submittedName>
        <fullName evidence="3">Uu.00g120190.m01.CDS01</fullName>
    </submittedName>
</protein>
<feature type="signal peptide" evidence="1">
    <location>
        <begin position="1"/>
        <end position="19"/>
    </location>
</feature>
<dbReference type="Pfam" id="PF16010">
    <property type="entry name" value="CDH-cyt"/>
    <property type="match status" value="1"/>
</dbReference>
<gene>
    <name evidence="3" type="ORF">KHLLAP_LOCUS5093</name>
</gene>
<reference evidence="3" key="1">
    <citation type="submission" date="2023-10" db="EMBL/GenBank/DDBJ databases">
        <authorList>
            <person name="Hackl T."/>
        </authorList>
    </citation>
    <scope>NUCLEOTIDE SEQUENCE</scope>
</reference>
<feature type="domain" description="Cellobiose dehydrogenase-like cytochrome" evidence="2">
    <location>
        <begin position="26"/>
        <end position="203"/>
    </location>
</feature>
<dbReference type="InterPro" id="IPR015920">
    <property type="entry name" value="Cellobiose_DH-like_cyt"/>
</dbReference>
<sequence>MKWYTVATSIVGLASLVQAQADSTPFVDADTGITFQSFSTSDGITYRAALPATASADSPYDVILQIVAPVELGWAAWAWGGGMTYNPLTVVWHDGDTVVYSSRQALGYYTPAPYEDAEYTVLKGTSVNETHFKFTALCTGCASWTNSDGNPTTLNGAGDTSFAYAFSTTPVEEPANNETDFDIHDSVGHWIHDMAGSRSDQFTSWVAANTVSANSTSNRTPKLRAAL</sequence>
<dbReference type="Gene3D" id="2.60.40.1210">
    <property type="entry name" value="Cellobiose dehydrogenase, cytochrome domain"/>
    <property type="match status" value="1"/>
</dbReference>
<dbReference type="PANTHER" id="PTHR47797">
    <property type="entry name" value="DEHYDROGENASE, PUTATIVE (AFU_ORTHOLOGUE AFUA_8G05805)-RELATED"/>
    <property type="match status" value="1"/>
</dbReference>
<dbReference type="PANTHER" id="PTHR47797:SF5">
    <property type="entry name" value="CELLOBIOSE DEHYDROGENASE CYTOCHROME DOMAIN-CONTAINING PROTEIN"/>
    <property type="match status" value="1"/>
</dbReference>
<dbReference type="EMBL" id="CAUWAG010000007">
    <property type="protein sequence ID" value="CAJ2504625.1"/>
    <property type="molecule type" value="Genomic_DNA"/>
</dbReference>
<evidence type="ECO:0000259" key="2">
    <source>
        <dbReference type="Pfam" id="PF16010"/>
    </source>
</evidence>
<comment type="caution">
    <text evidence="3">The sequence shown here is derived from an EMBL/GenBank/DDBJ whole genome shotgun (WGS) entry which is preliminary data.</text>
</comment>
<organism evidence="3 4">
    <name type="scientific">Anthostomella pinea</name>
    <dbReference type="NCBI Taxonomy" id="933095"/>
    <lineage>
        <taxon>Eukaryota</taxon>
        <taxon>Fungi</taxon>
        <taxon>Dikarya</taxon>
        <taxon>Ascomycota</taxon>
        <taxon>Pezizomycotina</taxon>
        <taxon>Sordariomycetes</taxon>
        <taxon>Xylariomycetidae</taxon>
        <taxon>Xylariales</taxon>
        <taxon>Xylariaceae</taxon>
        <taxon>Anthostomella</taxon>
    </lineage>
</organism>
<evidence type="ECO:0000313" key="3">
    <source>
        <dbReference type="EMBL" id="CAJ2504625.1"/>
    </source>
</evidence>
<keyword evidence="4" id="KW-1185">Reference proteome</keyword>
<dbReference type="Proteomes" id="UP001295740">
    <property type="component" value="Unassembled WGS sequence"/>
</dbReference>
<keyword evidence="1" id="KW-0732">Signal</keyword>
<feature type="chain" id="PRO_5042574676" evidence="1">
    <location>
        <begin position="20"/>
        <end position="227"/>
    </location>
</feature>
<proteinExistence type="predicted"/>